<feature type="coiled-coil region" evidence="10">
    <location>
        <begin position="163"/>
        <end position="190"/>
    </location>
</feature>
<evidence type="ECO:0000256" key="1">
    <source>
        <dbReference type="ARBA" id="ARBA00003618"/>
    </source>
</evidence>
<reference evidence="12 13" key="1">
    <citation type="submission" date="2019-09" db="EMBL/GenBank/DDBJ databases">
        <authorList>
            <person name="Kritzky A."/>
            <person name="Schelkanova E.Y."/>
            <person name="Alkhova Z.V."/>
            <person name="Smirnova N.I."/>
        </authorList>
    </citation>
    <scope>NUCLEOTIDE SEQUENCE [LARGE SCALE GENOMIC DNA]</scope>
    <source>
        <strain evidence="12 13">M1526</strain>
    </source>
</reference>
<evidence type="ECO:0000313" key="12">
    <source>
        <dbReference type="EMBL" id="KAA1255111.1"/>
    </source>
</evidence>
<dbReference type="InterPro" id="IPR027417">
    <property type="entry name" value="P-loop_NTPase"/>
</dbReference>
<evidence type="ECO:0000313" key="13">
    <source>
        <dbReference type="Proteomes" id="UP000323225"/>
    </source>
</evidence>
<evidence type="ECO:0000256" key="8">
    <source>
        <dbReference type="ARBA" id="ARBA00033408"/>
    </source>
</evidence>
<keyword evidence="5 9" id="KW-0227">DNA damage</keyword>
<dbReference type="PANTHER" id="PTHR11059">
    <property type="entry name" value="DNA REPAIR PROTEIN RECN"/>
    <property type="match status" value="1"/>
</dbReference>
<dbReference type="GO" id="GO:0006281">
    <property type="term" value="P:DNA repair"/>
    <property type="evidence" value="ECO:0007669"/>
    <property type="project" value="UniProtKB-KW"/>
</dbReference>
<gene>
    <name evidence="12" type="ORF">F0M16_07795</name>
</gene>
<keyword evidence="6" id="KW-0067">ATP-binding</keyword>
<protein>
    <recommendedName>
        <fullName evidence="3 9">DNA repair protein RecN</fullName>
    </recommendedName>
    <alternativeName>
        <fullName evidence="8 9">Recombination protein N</fullName>
    </alternativeName>
</protein>
<evidence type="ECO:0000256" key="3">
    <source>
        <dbReference type="ARBA" id="ARBA00021315"/>
    </source>
</evidence>
<dbReference type="PIRSF" id="PIRSF003128">
    <property type="entry name" value="RecN"/>
    <property type="match status" value="1"/>
</dbReference>
<comment type="similarity">
    <text evidence="2 9">Belongs to the RecN family.</text>
</comment>
<evidence type="ECO:0000256" key="10">
    <source>
        <dbReference type="SAM" id="Coils"/>
    </source>
</evidence>
<evidence type="ECO:0000259" key="11">
    <source>
        <dbReference type="Pfam" id="PF02463"/>
    </source>
</evidence>
<proteinExistence type="inferred from homology"/>
<evidence type="ECO:0000256" key="4">
    <source>
        <dbReference type="ARBA" id="ARBA00022741"/>
    </source>
</evidence>
<dbReference type="GO" id="GO:0009432">
    <property type="term" value="P:SOS response"/>
    <property type="evidence" value="ECO:0007669"/>
    <property type="project" value="TreeGrafter"/>
</dbReference>
<dbReference type="CDD" id="cd03241">
    <property type="entry name" value="ABC_RecN"/>
    <property type="match status" value="1"/>
</dbReference>
<organism evidence="12 13">
    <name type="scientific">Vibrio cholerae</name>
    <dbReference type="NCBI Taxonomy" id="666"/>
    <lineage>
        <taxon>Bacteria</taxon>
        <taxon>Pseudomonadati</taxon>
        <taxon>Pseudomonadota</taxon>
        <taxon>Gammaproteobacteria</taxon>
        <taxon>Vibrionales</taxon>
        <taxon>Vibrionaceae</taxon>
        <taxon>Vibrio</taxon>
    </lineage>
</organism>
<dbReference type="GO" id="GO:0043590">
    <property type="term" value="C:bacterial nucleoid"/>
    <property type="evidence" value="ECO:0007669"/>
    <property type="project" value="TreeGrafter"/>
</dbReference>
<dbReference type="Gene3D" id="3.40.50.300">
    <property type="entry name" value="P-loop containing nucleotide triphosphate hydrolases"/>
    <property type="match status" value="2"/>
</dbReference>
<dbReference type="InterPro" id="IPR004604">
    <property type="entry name" value="DNA_recomb/repair_RecN"/>
</dbReference>
<evidence type="ECO:0000256" key="5">
    <source>
        <dbReference type="ARBA" id="ARBA00022763"/>
    </source>
</evidence>
<dbReference type="AlphaFoldDB" id="A0A5Q6PJR4"/>
<evidence type="ECO:0000256" key="2">
    <source>
        <dbReference type="ARBA" id="ARBA00009441"/>
    </source>
</evidence>
<dbReference type="PANTHER" id="PTHR11059:SF0">
    <property type="entry name" value="DNA REPAIR PROTEIN RECN"/>
    <property type="match status" value="1"/>
</dbReference>
<keyword evidence="7 9" id="KW-0234">DNA repair</keyword>
<comment type="caution">
    <text evidence="12">The sequence shown here is derived from an EMBL/GenBank/DDBJ whole genome shotgun (WGS) entry which is preliminary data.</text>
</comment>
<dbReference type="Pfam" id="PF02463">
    <property type="entry name" value="SMC_N"/>
    <property type="match status" value="1"/>
</dbReference>
<comment type="function">
    <text evidence="1 9">May be involved in recombinational repair of damaged DNA.</text>
</comment>
<dbReference type="EMBL" id="VUAA01000007">
    <property type="protein sequence ID" value="KAA1255111.1"/>
    <property type="molecule type" value="Genomic_DNA"/>
</dbReference>
<keyword evidence="10" id="KW-0175">Coiled coil</keyword>
<evidence type="ECO:0000256" key="7">
    <source>
        <dbReference type="ARBA" id="ARBA00023204"/>
    </source>
</evidence>
<evidence type="ECO:0000256" key="9">
    <source>
        <dbReference type="PIRNR" id="PIRNR003128"/>
    </source>
</evidence>
<dbReference type="Proteomes" id="UP000323225">
    <property type="component" value="Unassembled WGS sequence"/>
</dbReference>
<accession>A0A5Q6PJR4</accession>
<dbReference type="GO" id="GO:0006310">
    <property type="term" value="P:DNA recombination"/>
    <property type="evidence" value="ECO:0007669"/>
    <property type="project" value="InterPro"/>
</dbReference>
<sequence length="552" mass="60826">MITQISIGDFVICQNANIMLDKGFTALTGETGAGKSIILDALALALGERANYNKIMIGKDQATITVAFDVVNYPKVISWLEFNGFSHDGNIIIKRILKSNKKSRSLINGEPISTTQLKELSNQLVSIYAQHSHHQLTKKESGLSILDSCLAESSALAATKSSYKEYMLTIKSLQEAKDRLEAMKIQQELNRFYLNEIEELNPDDDEYDNLKESFTKHSNKEKILSDISSAASVLENEEFSVASAITEAQKKLNHLLGTDQVIDDVYGMLEEASINVQESVSNLSAFSNNYEMDDFDINEAGSRIAKFESIAKKHDVNPNDLLSVKTRLERDVNGFDEVEQKIIELKEKSEQRFEAFKEHGLVLHSERLKAAELIETKMQEMMPGLGLETAQISFELKIADAAKSTGLTSCEILFSANKGTDKQPLSQAISGGELSRVSLCLQVAISERSSLPTLIFDEVDVGIGGKSADSVGAMLKQLGVNAQVISITHQPSVASYSDHHLVVSKDNTQDTVSNKIVMLSDEEKIKEIARMLNGDENSQESIGLAKSMISRS</sequence>
<dbReference type="SUPFAM" id="SSF52540">
    <property type="entry name" value="P-loop containing nucleoside triphosphate hydrolases"/>
    <property type="match status" value="1"/>
</dbReference>
<dbReference type="GO" id="GO:0005524">
    <property type="term" value="F:ATP binding"/>
    <property type="evidence" value="ECO:0007669"/>
    <property type="project" value="UniProtKB-KW"/>
</dbReference>
<name>A0A5Q6PJR4_VIBCL</name>
<evidence type="ECO:0000256" key="6">
    <source>
        <dbReference type="ARBA" id="ARBA00022840"/>
    </source>
</evidence>
<dbReference type="InterPro" id="IPR003395">
    <property type="entry name" value="RecF/RecN/SMC_N"/>
</dbReference>
<feature type="domain" description="RecF/RecN/SMC N-terminal" evidence="11">
    <location>
        <begin position="2"/>
        <end position="505"/>
    </location>
</feature>
<keyword evidence="4" id="KW-0547">Nucleotide-binding</keyword>